<reference evidence="3" key="1">
    <citation type="submission" date="2018-06" db="EMBL/GenBank/DDBJ databases">
        <authorList>
            <person name="Zhirakovskaya E."/>
        </authorList>
    </citation>
    <scope>NUCLEOTIDE SEQUENCE</scope>
</reference>
<feature type="domain" description="Bacterial type II secretion system protein E" evidence="2">
    <location>
        <begin position="70"/>
        <end position="346"/>
    </location>
</feature>
<gene>
    <name evidence="3" type="ORF">MNBD_UNCLBAC01-196</name>
</gene>
<dbReference type="GO" id="GO:0016887">
    <property type="term" value="F:ATP hydrolysis activity"/>
    <property type="evidence" value="ECO:0007669"/>
    <property type="project" value="InterPro"/>
</dbReference>
<dbReference type="InterPro" id="IPR001482">
    <property type="entry name" value="T2SS/T4SS_dom"/>
</dbReference>
<keyword evidence="3" id="KW-0378">Hydrolase</keyword>
<dbReference type="PANTHER" id="PTHR30486:SF15">
    <property type="entry name" value="TYPE II_IV SECRETION SYSTEM ATPASE"/>
    <property type="match status" value="1"/>
</dbReference>
<dbReference type="Pfam" id="PF00437">
    <property type="entry name" value="T2SSE"/>
    <property type="match status" value="1"/>
</dbReference>
<evidence type="ECO:0000256" key="1">
    <source>
        <dbReference type="ARBA" id="ARBA00006611"/>
    </source>
</evidence>
<dbReference type="PANTHER" id="PTHR30486">
    <property type="entry name" value="TWITCHING MOTILITY PROTEIN PILT"/>
    <property type="match status" value="1"/>
</dbReference>
<sequence length="421" mass="47619">MLDAELREKVNRFLINETDFFQVKDTMTEDQLRNFVNQSITDVCEQDNVHLEPEQRPTLIREIIGAVISMGPLRPLMEDSSITEIMVNGAKQVYIQRNGRIELTKITFEDTRKLTHTVQRILSGSGSNKRADESSPYVDFSLADGSRVNVILPPCSMIGPVMTIRKFKDDIGSVENLLELGMLDERIAALLIAAMQAKLNVIFCGSTGAGKTTMLNVFSRHIPEEERIITIEDTPELRLLQKHVVSLASKPANIEGKGEISMRELFINSLRMRPDRIIIGEVRGEELLDLIESISSGHSGSLAIVHAETPEDCFNRMVTMMLMTGIRLSTEEIQKQIVKAVDLVVHAELFMDGKRRVTAVTDFCYDNETDKVVLRDIFAFQQKSVTEQGNIIGEWVLDKKEPSFLEKFKKRRVELPEGFFT</sequence>
<dbReference type="Gene3D" id="3.30.450.380">
    <property type="match status" value="1"/>
</dbReference>
<name>A0A3B1DT92_9ZZZZ</name>
<evidence type="ECO:0000313" key="3">
    <source>
        <dbReference type="EMBL" id="VAX35055.1"/>
    </source>
</evidence>
<protein>
    <submittedName>
        <fullName evidence="3">Type II/IV secretion system ATP hydrolase TadA/VirB11/CpaF, TadA subfamily</fullName>
    </submittedName>
</protein>
<dbReference type="InterPro" id="IPR050921">
    <property type="entry name" value="T4SS_GSP_E_ATPase"/>
</dbReference>
<dbReference type="AlphaFoldDB" id="A0A3B1DT92"/>
<organism evidence="3">
    <name type="scientific">hydrothermal vent metagenome</name>
    <dbReference type="NCBI Taxonomy" id="652676"/>
    <lineage>
        <taxon>unclassified sequences</taxon>
        <taxon>metagenomes</taxon>
        <taxon>ecological metagenomes</taxon>
    </lineage>
</organism>
<dbReference type="Gene3D" id="3.40.50.300">
    <property type="entry name" value="P-loop containing nucleotide triphosphate hydrolases"/>
    <property type="match status" value="1"/>
</dbReference>
<dbReference type="CDD" id="cd01130">
    <property type="entry name" value="VirB11-like_ATPase"/>
    <property type="match status" value="1"/>
</dbReference>
<evidence type="ECO:0000259" key="2">
    <source>
        <dbReference type="Pfam" id="PF00437"/>
    </source>
</evidence>
<dbReference type="InterPro" id="IPR027417">
    <property type="entry name" value="P-loop_NTPase"/>
</dbReference>
<proteinExistence type="inferred from homology"/>
<comment type="similarity">
    <text evidence="1">Belongs to the GSP E family.</text>
</comment>
<accession>A0A3B1DT92</accession>
<dbReference type="EMBL" id="UOGJ01000026">
    <property type="protein sequence ID" value="VAX35055.1"/>
    <property type="molecule type" value="Genomic_DNA"/>
</dbReference>
<dbReference type="SUPFAM" id="SSF52540">
    <property type="entry name" value="P-loop containing nucleoside triphosphate hydrolases"/>
    <property type="match status" value="1"/>
</dbReference>